<feature type="compositionally biased region" description="Polar residues" evidence="1">
    <location>
        <begin position="80"/>
        <end position="90"/>
    </location>
</feature>
<evidence type="ECO:0000256" key="2">
    <source>
        <dbReference type="SAM" id="Phobius"/>
    </source>
</evidence>
<keyword evidence="2" id="KW-0812">Transmembrane</keyword>
<dbReference type="Proteomes" id="UP000816034">
    <property type="component" value="Unassembled WGS sequence"/>
</dbReference>
<accession>A0AA88GRU9</accession>
<feature type="compositionally biased region" description="Low complexity" evidence="1">
    <location>
        <begin position="114"/>
        <end position="128"/>
    </location>
</feature>
<gene>
    <name evidence="3" type="ORF">C9374_004902</name>
</gene>
<evidence type="ECO:0000256" key="1">
    <source>
        <dbReference type="SAM" id="MobiDB-lite"/>
    </source>
</evidence>
<organism evidence="3 4">
    <name type="scientific">Naegleria lovaniensis</name>
    <name type="common">Amoeba</name>
    <dbReference type="NCBI Taxonomy" id="51637"/>
    <lineage>
        <taxon>Eukaryota</taxon>
        <taxon>Discoba</taxon>
        <taxon>Heterolobosea</taxon>
        <taxon>Tetramitia</taxon>
        <taxon>Eutetramitia</taxon>
        <taxon>Vahlkampfiidae</taxon>
        <taxon>Naegleria</taxon>
    </lineage>
</organism>
<keyword evidence="2" id="KW-0472">Membrane</keyword>
<reference evidence="3 4" key="1">
    <citation type="journal article" date="2018" name="BMC Genomics">
        <title>The genome of Naegleria lovaniensis, the basis for a comparative approach to unravel pathogenicity factors of the human pathogenic amoeba N. fowleri.</title>
        <authorList>
            <person name="Liechti N."/>
            <person name="Schurch N."/>
            <person name="Bruggmann R."/>
            <person name="Wittwer M."/>
        </authorList>
    </citation>
    <scope>NUCLEOTIDE SEQUENCE [LARGE SCALE GENOMIC DNA]</scope>
    <source>
        <strain evidence="3 4">ATCC 30569</strain>
    </source>
</reference>
<feature type="region of interest" description="Disordered" evidence="1">
    <location>
        <begin position="76"/>
        <end position="139"/>
    </location>
</feature>
<evidence type="ECO:0000313" key="4">
    <source>
        <dbReference type="Proteomes" id="UP000816034"/>
    </source>
</evidence>
<protein>
    <recommendedName>
        <fullName evidence="5">Transmembrane protein</fullName>
    </recommendedName>
</protein>
<dbReference type="EMBL" id="PYSW02000022">
    <property type="protein sequence ID" value="KAG2382935.1"/>
    <property type="molecule type" value="Genomic_DNA"/>
</dbReference>
<sequence>MLMKFHRCGVNHSIKNSSWRSCGTSIIMHFSPQSHFMARKTFNNNTSILNNHKYHSKSYHTQPHVKFILSEKDYERLKQQQDATPQTSPHTTSKSTEQTQQSESMVEQKEANPSSSTEQNQEENTTQNVMNNGSIPQPLENTKITRDELAFANPFYRDVDEKTAIEYEDALNDKERTPFPMWLMRVYRYAAIGVALFIFFGVLNNYREEPAVQERYKILEEKRKKRLEQMNLLEQEMDFHNMAKEKSTIKAIKSALTMQDQESK</sequence>
<evidence type="ECO:0000313" key="3">
    <source>
        <dbReference type="EMBL" id="KAG2382935.1"/>
    </source>
</evidence>
<evidence type="ECO:0008006" key="5">
    <source>
        <dbReference type="Google" id="ProtNLM"/>
    </source>
</evidence>
<feature type="transmembrane region" description="Helical" evidence="2">
    <location>
        <begin position="186"/>
        <end position="206"/>
    </location>
</feature>
<feature type="compositionally biased region" description="Polar residues" evidence="1">
    <location>
        <begin position="129"/>
        <end position="139"/>
    </location>
</feature>
<dbReference type="RefSeq" id="XP_044548614.1">
    <property type="nucleotide sequence ID" value="XM_044694593.1"/>
</dbReference>
<comment type="caution">
    <text evidence="3">The sequence shown here is derived from an EMBL/GenBank/DDBJ whole genome shotgun (WGS) entry which is preliminary data.</text>
</comment>
<proteinExistence type="predicted"/>
<keyword evidence="4" id="KW-1185">Reference proteome</keyword>
<dbReference type="AlphaFoldDB" id="A0AA88GRU9"/>
<keyword evidence="2" id="KW-1133">Transmembrane helix</keyword>
<name>A0AA88GRU9_NAELO</name>
<dbReference type="GeneID" id="68097357"/>
<feature type="compositionally biased region" description="Low complexity" evidence="1">
    <location>
        <begin position="91"/>
        <end position="105"/>
    </location>
</feature>